<dbReference type="AlphaFoldDB" id="A0A7W9FC12"/>
<comment type="caution">
    <text evidence="2">The sequence shown here is derived from an EMBL/GenBank/DDBJ whole genome shotgun (WGS) entry which is preliminary data.</text>
</comment>
<accession>A0A7W9FC12</accession>
<protein>
    <submittedName>
        <fullName evidence="2">ABC-type phosphate transport system auxiliary subunit</fullName>
    </submittedName>
</protein>
<dbReference type="EMBL" id="JACHMU010000001">
    <property type="protein sequence ID" value="MBB5743727.1"/>
    <property type="molecule type" value="Genomic_DNA"/>
</dbReference>
<keyword evidence="3" id="KW-1185">Reference proteome</keyword>
<name>A0A7W9FC12_9MICO</name>
<organism evidence="2 3">
    <name type="scientific">Microbacterium ginsengiterrae</name>
    <dbReference type="NCBI Taxonomy" id="546115"/>
    <lineage>
        <taxon>Bacteria</taxon>
        <taxon>Bacillati</taxon>
        <taxon>Actinomycetota</taxon>
        <taxon>Actinomycetes</taxon>
        <taxon>Micrococcales</taxon>
        <taxon>Microbacteriaceae</taxon>
        <taxon>Microbacterium</taxon>
    </lineage>
</organism>
<keyword evidence="1" id="KW-0175">Coiled coil</keyword>
<reference evidence="2 3" key="1">
    <citation type="submission" date="2020-08" db="EMBL/GenBank/DDBJ databases">
        <title>Sequencing the genomes of 1000 actinobacteria strains.</title>
        <authorList>
            <person name="Klenk H.-P."/>
        </authorList>
    </citation>
    <scope>NUCLEOTIDE SEQUENCE [LARGE SCALE GENOMIC DNA]</scope>
    <source>
        <strain evidence="2 3">DSM 24823</strain>
    </source>
</reference>
<evidence type="ECO:0000313" key="3">
    <source>
        <dbReference type="Proteomes" id="UP000517712"/>
    </source>
</evidence>
<feature type="coiled-coil region" evidence="1">
    <location>
        <begin position="29"/>
        <end position="63"/>
    </location>
</feature>
<evidence type="ECO:0000313" key="2">
    <source>
        <dbReference type="EMBL" id="MBB5743727.1"/>
    </source>
</evidence>
<sequence length="80" mass="9010">MGRLSTLGSDLLLEIRRRRAQRRLHARTVLDLASTVASLQQRLSELESDLDEVRADSRRVAELRIQVEDALAASTKSPLE</sequence>
<proteinExistence type="predicted"/>
<dbReference type="Proteomes" id="UP000517712">
    <property type="component" value="Unassembled WGS sequence"/>
</dbReference>
<gene>
    <name evidence="2" type="ORF">HD600_002224</name>
</gene>
<evidence type="ECO:0000256" key="1">
    <source>
        <dbReference type="SAM" id="Coils"/>
    </source>
</evidence>